<dbReference type="SUPFAM" id="SSF159865">
    <property type="entry name" value="XkdW-like"/>
    <property type="match status" value="1"/>
</dbReference>
<reference evidence="2 3" key="1">
    <citation type="submission" date="2016-05" db="EMBL/GenBank/DDBJ databases">
        <title>Complete Genome and Methylome Analysis of Psychrotrophic Bacterial Isolates from Antarctic Lake Untersee.</title>
        <authorList>
            <person name="Fomenkov A."/>
            <person name="Akimov V.N."/>
            <person name="Vasilyeva L.V."/>
            <person name="Andersen D."/>
            <person name="Vincze T."/>
            <person name="Roberts R.J."/>
        </authorList>
    </citation>
    <scope>NUCLEOTIDE SEQUENCE [LARGE SCALE GENOMIC DNA]</scope>
    <source>
        <strain evidence="2 3">U14-5</strain>
    </source>
</reference>
<dbReference type="Pfam" id="PF09636">
    <property type="entry name" value="XkdW"/>
    <property type="match status" value="1"/>
</dbReference>
<feature type="domain" description="Bacteriophage SP-beta YorD" evidence="1">
    <location>
        <begin position="4"/>
        <end position="55"/>
    </location>
</feature>
<evidence type="ECO:0000313" key="3">
    <source>
        <dbReference type="Proteomes" id="UP000185426"/>
    </source>
</evidence>
<dbReference type="InterPro" id="IPR035950">
    <property type="entry name" value="XkdW-like_sf"/>
</dbReference>
<sequence>MNKALAIKQLYPNAELGKDYSVRDDGEGQFIDKWSLDDPMPSDEALAAAWQEYLKLNNEKPMSQVDTQLLLIGEQLAQEKIARQQSDRMNAMLGQQIAEMKIEILQLKGGVTDES</sequence>
<proteinExistence type="predicted"/>
<dbReference type="InterPro" id="IPR019094">
    <property type="entry name" value="Phage_SP-beta_YorD"/>
</dbReference>
<dbReference type="AlphaFoldDB" id="A0A1L6ZLJ8"/>
<evidence type="ECO:0000259" key="1">
    <source>
        <dbReference type="Pfam" id="PF09636"/>
    </source>
</evidence>
<gene>
    <name evidence="2" type="ORF">BSA145_16950</name>
</gene>
<name>A0A1L6ZLJ8_BACIA</name>
<dbReference type="EMBL" id="CP015607">
    <property type="protein sequence ID" value="APT47406.1"/>
    <property type="molecule type" value="Genomic_DNA"/>
</dbReference>
<protein>
    <recommendedName>
        <fullName evidence="1">Bacteriophage SP-beta YorD domain-containing protein</fullName>
    </recommendedName>
</protein>
<organism evidence="2 3">
    <name type="scientific">Bacillus safensis</name>
    <dbReference type="NCBI Taxonomy" id="561879"/>
    <lineage>
        <taxon>Bacteria</taxon>
        <taxon>Bacillati</taxon>
        <taxon>Bacillota</taxon>
        <taxon>Bacilli</taxon>
        <taxon>Bacillales</taxon>
        <taxon>Bacillaceae</taxon>
        <taxon>Bacillus</taxon>
    </lineage>
</organism>
<accession>A0A1L6ZLJ8</accession>
<dbReference type="Gene3D" id="3.30.56.60">
    <property type="entry name" value="XkdW-like"/>
    <property type="match status" value="1"/>
</dbReference>
<dbReference type="Proteomes" id="UP000185426">
    <property type="component" value="Chromosome"/>
</dbReference>
<dbReference type="RefSeq" id="WP_075623159.1">
    <property type="nucleotide sequence ID" value="NZ_CP015607.1"/>
</dbReference>
<evidence type="ECO:0000313" key="2">
    <source>
        <dbReference type="EMBL" id="APT47406.1"/>
    </source>
</evidence>